<keyword evidence="2" id="KW-0812">Transmembrane</keyword>
<feature type="transmembrane region" description="Helical" evidence="2">
    <location>
        <begin position="217"/>
        <end position="237"/>
    </location>
</feature>
<dbReference type="EMBL" id="CAXAMM010009302">
    <property type="protein sequence ID" value="CAK9019976.1"/>
    <property type="molecule type" value="Genomic_DNA"/>
</dbReference>
<dbReference type="Proteomes" id="UP001642464">
    <property type="component" value="Unassembled WGS sequence"/>
</dbReference>
<accession>A0ABP0JZP3</accession>
<feature type="compositionally biased region" description="Low complexity" evidence="1">
    <location>
        <begin position="554"/>
        <end position="576"/>
    </location>
</feature>
<feature type="transmembrane region" description="Helical" evidence="2">
    <location>
        <begin position="243"/>
        <end position="263"/>
    </location>
</feature>
<evidence type="ECO:0000256" key="2">
    <source>
        <dbReference type="SAM" id="Phobius"/>
    </source>
</evidence>
<feature type="transmembrane region" description="Helical" evidence="2">
    <location>
        <begin position="444"/>
        <end position="465"/>
    </location>
</feature>
<feature type="transmembrane region" description="Helical" evidence="2">
    <location>
        <begin position="474"/>
        <end position="493"/>
    </location>
</feature>
<organism evidence="3 4">
    <name type="scientific">Durusdinium trenchii</name>
    <dbReference type="NCBI Taxonomy" id="1381693"/>
    <lineage>
        <taxon>Eukaryota</taxon>
        <taxon>Sar</taxon>
        <taxon>Alveolata</taxon>
        <taxon>Dinophyceae</taxon>
        <taxon>Suessiales</taxon>
        <taxon>Symbiodiniaceae</taxon>
        <taxon>Durusdinium</taxon>
    </lineage>
</organism>
<keyword evidence="2" id="KW-0472">Membrane</keyword>
<reference evidence="3 4" key="1">
    <citation type="submission" date="2024-02" db="EMBL/GenBank/DDBJ databases">
        <authorList>
            <person name="Chen Y."/>
            <person name="Shah S."/>
            <person name="Dougan E. K."/>
            <person name="Thang M."/>
            <person name="Chan C."/>
        </authorList>
    </citation>
    <scope>NUCLEOTIDE SEQUENCE [LARGE SCALE GENOMIC DNA]</scope>
</reference>
<keyword evidence="4" id="KW-1185">Reference proteome</keyword>
<evidence type="ECO:0000256" key="1">
    <source>
        <dbReference type="SAM" id="MobiDB-lite"/>
    </source>
</evidence>
<evidence type="ECO:0000313" key="4">
    <source>
        <dbReference type="Proteomes" id="UP001642464"/>
    </source>
</evidence>
<keyword evidence="2" id="KW-1133">Transmembrane helix</keyword>
<gene>
    <name evidence="3" type="ORF">SCF082_LOCUS14737</name>
</gene>
<protein>
    <submittedName>
        <fullName evidence="3">Uncharacterized protein</fullName>
    </submittedName>
</protein>
<feature type="region of interest" description="Disordered" evidence="1">
    <location>
        <begin position="552"/>
        <end position="576"/>
    </location>
</feature>
<feature type="transmembrane region" description="Helical" evidence="2">
    <location>
        <begin position="308"/>
        <end position="326"/>
    </location>
</feature>
<feature type="transmembrane region" description="Helical" evidence="2">
    <location>
        <begin position="499"/>
        <end position="522"/>
    </location>
</feature>
<sequence>MKSLSSGRRRSLSSLWERSQSLPVRRNRISTHGAIAMHEMVNPARWCITFADLKFFESEVQQAIDEGSFPEVHQPEGPSIYSVNEHYIKPVTESAGKMSWALMMNPDGLDCDLFVTHAWQEDVFEFTEKVLTSWPHRARHAWCCMLANPQNLDIAALLQSPSVSPFAIALQNASYMLVVPNRHESVYTRLWCGYEAYLAFQSNKIIRTATPSIGRQVVFAWLWMCPALAIGHAVGIVSKVKGLEVALKLIGVMKIFALLASLVSQNCGQIKLCLIANHVGLASGVATVIGCILPLSFSPLFAEQEGRVIASFGYILLVGYFLLAEVDRVYWQAEEHETELLQHQYRGSIRQASCSESQDEINIRNEIGEHFDEVDKVIQVLMKAGMTSNALREASLQGVELRHAGVVQLAIPILELGPGWLLGCWNLGRYFFLPFDDPIPQTRGLMASLQMASVLARLMFVILLLHRSIDERCFMLNVMAKMVAPIYFCYATFSLDFHRAVYLTVFCFYHLAFVLVLFFALLGIRGTLRLPCGTVLAEVFLSRILRCGCGGDSSDGVSSSEGGEAPSEASESGSGS</sequence>
<comment type="caution">
    <text evidence="3">The sequence shown here is derived from an EMBL/GenBank/DDBJ whole genome shotgun (WGS) entry which is preliminary data.</text>
</comment>
<feature type="transmembrane region" description="Helical" evidence="2">
    <location>
        <begin position="275"/>
        <end position="296"/>
    </location>
</feature>
<name>A0ABP0JZP3_9DINO</name>
<feature type="transmembrane region" description="Helical" evidence="2">
    <location>
        <begin position="409"/>
        <end position="432"/>
    </location>
</feature>
<evidence type="ECO:0000313" key="3">
    <source>
        <dbReference type="EMBL" id="CAK9019976.1"/>
    </source>
</evidence>
<proteinExistence type="predicted"/>